<dbReference type="EMBL" id="DXDX01000118">
    <property type="protein sequence ID" value="HIY21511.1"/>
    <property type="molecule type" value="Genomic_DNA"/>
</dbReference>
<evidence type="ECO:0000313" key="2">
    <source>
        <dbReference type="EMBL" id="HIY21511.1"/>
    </source>
</evidence>
<feature type="domain" description="MobA-like NTP transferase" evidence="1">
    <location>
        <begin position="1"/>
        <end position="156"/>
    </location>
</feature>
<sequence length="190" mass="20485">MAAGFGRRFGGNKLLTRTDGVPLYERAMEVLSPIPFARRVVVSQYPEVLRAGPSRGFAPIWNAAAGEGIAATVRLGTAALEGLDGALFAVCDQPFLTTESILNLLQSFMQSPTHIHALSWHGQRGNPVLFPASCFSELRALTGDRGGGKVAARHPEQVVLVEAASPQELRDIDCPEDLMQTSDYGKEPRL</sequence>
<dbReference type="PANTHER" id="PTHR43777">
    <property type="entry name" value="MOLYBDENUM COFACTOR CYTIDYLYLTRANSFERASE"/>
    <property type="match status" value="1"/>
</dbReference>
<dbReference type="AlphaFoldDB" id="A0A9D2BXT1"/>
<dbReference type="InterPro" id="IPR025877">
    <property type="entry name" value="MobA-like_NTP_Trfase"/>
</dbReference>
<proteinExistence type="predicted"/>
<dbReference type="SUPFAM" id="SSF53448">
    <property type="entry name" value="Nucleotide-diphospho-sugar transferases"/>
    <property type="match status" value="1"/>
</dbReference>
<dbReference type="GO" id="GO:0016779">
    <property type="term" value="F:nucleotidyltransferase activity"/>
    <property type="evidence" value="ECO:0007669"/>
    <property type="project" value="UniProtKB-ARBA"/>
</dbReference>
<dbReference type="Gene3D" id="3.90.550.10">
    <property type="entry name" value="Spore Coat Polysaccharide Biosynthesis Protein SpsA, Chain A"/>
    <property type="match status" value="1"/>
</dbReference>
<dbReference type="CDD" id="cd04182">
    <property type="entry name" value="GT_2_like_f"/>
    <property type="match status" value="1"/>
</dbReference>
<dbReference type="PANTHER" id="PTHR43777:SF1">
    <property type="entry name" value="MOLYBDENUM COFACTOR CYTIDYLYLTRANSFERASE"/>
    <property type="match status" value="1"/>
</dbReference>
<dbReference type="Proteomes" id="UP000823868">
    <property type="component" value="Unassembled WGS sequence"/>
</dbReference>
<organism evidence="2 3">
    <name type="scientific">Candidatus Flavonifractor merdigallinarum</name>
    <dbReference type="NCBI Taxonomy" id="2838589"/>
    <lineage>
        <taxon>Bacteria</taxon>
        <taxon>Bacillati</taxon>
        <taxon>Bacillota</taxon>
        <taxon>Clostridia</taxon>
        <taxon>Eubacteriales</taxon>
        <taxon>Oscillospiraceae</taxon>
        <taxon>Flavonifractor</taxon>
    </lineage>
</organism>
<gene>
    <name evidence="2" type="ORF">H9841_06390</name>
</gene>
<evidence type="ECO:0000313" key="3">
    <source>
        <dbReference type="Proteomes" id="UP000823868"/>
    </source>
</evidence>
<name>A0A9D2BXT1_9FIRM</name>
<reference evidence="2" key="2">
    <citation type="submission" date="2021-04" db="EMBL/GenBank/DDBJ databases">
        <authorList>
            <person name="Gilroy R."/>
        </authorList>
    </citation>
    <scope>NUCLEOTIDE SEQUENCE</scope>
    <source>
        <strain evidence="2">ChiBcec16_6824</strain>
    </source>
</reference>
<reference evidence="2" key="1">
    <citation type="journal article" date="2021" name="PeerJ">
        <title>Extensive microbial diversity within the chicken gut microbiome revealed by metagenomics and culture.</title>
        <authorList>
            <person name="Gilroy R."/>
            <person name="Ravi A."/>
            <person name="Getino M."/>
            <person name="Pursley I."/>
            <person name="Horton D.L."/>
            <person name="Alikhan N.F."/>
            <person name="Baker D."/>
            <person name="Gharbi K."/>
            <person name="Hall N."/>
            <person name="Watson M."/>
            <person name="Adriaenssens E.M."/>
            <person name="Foster-Nyarko E."/>
            <person name="Jarju S."/>
            <person name="Secka A."/>
            <person name="Antonio M."/>
            <person name="Oren A."/>
            <person name="Chaudhuri R.R."/>
            <person name="La Ragione R."/>
            <person name="Hildebrand F."/>
            <person name="Pallen M.J."/>
        </authorList>
    </citation>
    <scope>NUCLEOTIDE SEQUENCE</scope>
    <source>
        <strain evidence="2">ChiBcec16_6824</strain>
    </source>
</reference>
<dbReference type="InterPro" id="IPR029044">
    <property type="entry name" value="Nucleotide-diphossugar_trans"/>
</dbReference>
<evidence type="ECO:0000259" key="1">
    <source>
        <dbReference type="Pfam" id="PF12804"/>
    </source>
</evidence>
<protein>
    <submittedName>
        <fullName evidence="2">Nucleotidyltransferase family protein</fullName>
    </submittedName>
</protein>
<comment type="caution">
    <text evidence="2">The sequence shown here is derived from an EMBL/GenBank/DDBJ whole genome shotgun (WGS) entry which is preliminary data.</text>
</comment>
<accession>A0A9D2BXT1</accession>
<dbReference type="Pfam" id="PF12804">
    <property type="entry name" value="NTP_transf_3"/>
    <property type="match status" value="1"/>
</dbReference>